<keyword evidence="5 9" id="KW-0493">Microtubule</keyword>
<proteinExistence type="inferred from homology"/>
<dbReference type="InterPro" id="IPR004953">
    <property type="entry name" value="EB1_C"/>
</dbReference>
<protein>
    <recommendedName>
        <fullName evidence="16">Microtubule-associated protein EB1</fullName>
    </recommendedName>
</protein>
<keyword evidence="3" id="KW-0963">Cytoplasm</keyword>
<dbReference type="InterPro" id="IPR027328">
    <property type="entry name" value="MAPRE"/>
</dbReference>
<evidence type="ECO:0000259" key="12">
    <source>
        <dbReference type="PROSITE" id="PS50021"/>
    </source>
</evidence>
<evidence type="ECO:0000256" key="9">
    <source>
        <dbReference type="PROSITE-ProRule" id="PRU00576"/>
    </source>
</evidence>
<feature type="region of interest" description="Disordered" evidence="11">
    <location>
        <begin position="146"/>
        <end position="263"/>
    </location>
</feature>
<keyword evidence="4" id="KW-0132">Cell division</keyword>
<dbReference type="InterPro" id="IPR001715">
    <property type="entry name" value="CH_dom"/>
</dbReference>
<comment type="similarity">
    <text evidence="2">Belongs to the MAPRE family.</text>
</comment>
<dbReference type="FunFam" id="1.10.418.10:FF:000028">
    <property type="entry name" value="RP/EB family microtubule-associated protein"/>
    <property type="match status" value="1"/>
</dbReference>
<evidence type="ECO:0008006" key="16">
    <source>
        <dbReference type="Google" id="ProtNLM"/>
    </source>
</evidence>
<dbReference type="SUPFAM" id="SSF47576">
    <property type="entry name" value="Calponin-homology domain, CH-domain"/>
    <property type="match status" value="1"/>
</dbReference>
<dbReference type="AlphaFoldDB" id="A0A8J4Q4A0"/>
<accession>A0A8J4Q4A0</accession>
<evidence type="ECO:0000256" key="6">
    <source>
        <dbReference type="ARBA" id="ARBA00022776"/>
    </source>
</evidence>
<dbReference type="GO" id="GO:0008017">
    <property type="term" value="F:microtubule binding"/>
    <property type="evidence" value="ECO:0007669"/>
    <property type="project" value="InterPro"/>
</dbReference>
<dbReference type="SUPFAM" id="SSF140612">
    <property type="entry name" value="EB1 dimerisation domain-like"/>
    <property type="match status" value="1"/>
</dbReference>
<feature type="compositionally biased region" description="Acidic residues" evidence="11">
    <location>
        <begin position="364"/>
        <end position="431"/>
    </location>
</feature>
<comment type="subcellular location">
    <subcellularLocation>
        <location evidence="1">Cytoplasm</location>
        <location evidence="1">Cytoskeleton</location>
    </subcellularLocation>
</comment>
<reference evidence="14" key="1">
    <citation type="submission" date="2020-01" db="EMBL/GenBank/DDBJ databases">
        <title>Development of genomics and gene disruption for Polysphondylium violaceum indicates a role for the polyketide synthase stlB in stalk morphogenesis.</title>
        <authorList>
            <person name="Narita B."/>
            <person name="Kawabe Y."/>
            <person name="Kin K."/>
            <person name="Saito T."/>
            <person name="Gibbs R."/>
            <person name="Kuspa A."/>
            <person name="Muzny D."/>
            <person name="Queller D."/>
            <person name="Richards S."/>
            <person name="Strassman J."/>
            <person name="Sucgang R."/>
            <person name="Worley K."/>
            <person name="Schaap P."/>
        </authorList>
    </citation>
    <scope>NUCLEOTIDE SEQUENCE</scope>
    <source>
        <strain evidence="14">QSvi11</strain>
    </source>
</reference>
<evidence type="ECO:0000259" key="13">
    <source>
        <dbReference type="PROSITE" id="PS51230"/>
    </source>
</evidence>
<dbReference type="InterPro" id="IPR018247">
    <property type="entry name" value="EF_Hand_1_Ca_BS"/>
</dbReference>
<evidence type="ECO:0000313" key="14">
    <source>
        <dbReference type="EMBL" id="KAF2078559.1"/>
    </source>
</evidence>
<keyword evidence="6" id="KW-0498">Mitosis</keyword>
<dbReference type="PROSITE" id="PS00018">
    <property type="entry name" value="EF_HAND_1"/>
    <property type="match status" value="1"/>
</dbReference>
<dbReference type="Pfam" id="PF03271">
    <property type="entry name" value="EB1"/>
    <property type="match status" value="1"/>
</dbReference>
<dbReference type="OrthoDB" id="2119228at2759"/>
<keyword evidence="10" id="KW-0175">Coiled coil</keyword>
<feature type="domain" description="EB1 C-terminal" evidence="13">
    <location>
        <begin position="270"/>
        <end position="339"/>
    </location>
</feature>
<evidence type="ECO:0000256" key="10">
    <source>
        <dbReference type="SAM" id="Coils"/>
    </source>
</evidence>
<keyword evidence="15" id="KW-1185">Reference proteome</keyword>
<evidence type="ECO:0000256" key="4">
    <source>
        <dbReference type="ARBA" id="ARBA00022618"/>
    </source>
</evidence>
<evidence type="ECO:0000256" key="11">
    <source>
        <dbReference type="SAM" id="MobiDB-lite"/>
    </source>
</evidence>
<evidence type="ECO:0000256" key="1">
    <source>
        <dbReference type="ARBA" id="ARBA00004245"/>
    </source>
</evidence>
<dbReference type="Gene3D" id="1.10.418.10">
    <property type="entry name" value="Calponin-like domain"/>
    <property type="match status" value="1"/>
</dbReference>
<dbReference type="Gene3D" id="1.20.5.1430">
    <property type="match status" value="1"/>
</dbReference>
<evidence type="ECO:0000256" key="7">
    <source>
        <dbReference type="ARBA" id="ARBA00023212"/>
    </source>
</evidence>
<evidence type="ECO:0000256" key="5">
    <source>
        <dbReference type="ARBA" id="ARBA00022701"/>
    </source>
</evidence>
<feature type="compositionally biased region" description="Low complexity" evidence="11">
    <location>
        <begin position="146"/>
        <end position="239"/>
    </location>
</feature>
<evidence type="ECO:0000256" key="3">
    <source>
        <dbReference type="ARBA" id="ARBA00022490"/>
    </source>
</evidence>
<feature type="region of interest" description="Disordered" evidence="11">
    <location>
        <begin position="357"/>
        <end position="462"/>
    </location>
</feature>
<feature type="domain" description="Calponin-homology (CH)" evidence="12">
    <location>
        <begin position="5"/>
        <end position="107"/>
    </location>
</feature>
<dbReference type="PROSITE" id="PS51230">
    <property type="entry name" value="EB1_C"/>
    <property type="match status" value="1"/>
</dbReference>
<feature type="compositionally biased region" description="Acidic residues" evidence="11">
    <location>
        <begin position="438"/>
        <end position="462"/>
    </location>
</feature>
<sequence length="462" mass="51460">MEGATLTRNEIVNWVNDQLQLKYTKIEQMGTGAALVQLMDIIFPGKIGLTKVNYNAKYDYEYIKNFSYLQESFSKLGVDKPIEVSELVKLRPQANLEFCQWFKKFFDQHYTGEPYDALQRRVQLKITTDSDKVLLKGSKPAAAVAKPATTTAVASKPTAAASVTKTPPPATTTTPKTTPTVKPTATAATKTPAAKPASSPTAKTPAATTTPKSITKPAAATTTTTKATTTTTTTTTKPTMAQPSFKPTTARVSPKPSSPTPDVSAELYKQIEEKDAKIAELKESLTNFEKIIGDIEMDRDFYLTKLKMVESFCANNKPLVPVLQKILTILYEETEENSQKIADEILVIEDLEKMSIESGNDQVEQQEEEEEEQVEQQEGEVEEQVEHVEEEQEQEQEGEVEEVELEGEVEEHIEEEEILEGEDELNEDEILEQYGNEPIDDDDVLNSTIDGDDEDLIDQEEF</sequence>
<dbReference type="PROSITE" id="PS50021">
    <property type="entry name" value="CH"/>
    <property type="match status" value="1"/>
</dbReference>
<dbReference type="InterPro" id="IPR036133">
    <property type="entry name" value="EB1_C_sf"/>
</dbReference>
<comment type="caution">
    <text evidence="14">The sequence shown here is derived from an EMBL/GenBank/DDBJ whole genome shotgun (WGS) entry which is preliminary data.</text>
</comment>
<evidence type="ECO:0000313" key="15">
    <source>
        <dbReference type="Proteomes" id="UP000695562"/>
    </source>
</evidence>
<organism evidence="14 15">
    <name type="scientific">Polysphondylium violaceum</name>
    <dbReference type="NCBI Taxonomy" id="133409"/>
    <lineage>
        <taxon>Eukaryota</taxon>
        <taxon>Amoebozoa</taxon>
        <taxon>Evosea</taxon>
        <taxon>Eumycetozoa</taxon>
        <taxon>Dictyostelia</taxon>
        <taxon>Dictyosteliales</taxon>
        <taxon>Dictyosteliaceae</taxon>
        <taxon>Polysphondylium</taxon>
    </lineage>
</organism>
<dbReference type="GO" id="GO:0051301">
    <property type="term" value="P:cell division"/>
    <property type="evidence" value="ECO:0007669"/>
    <property type="project" value="UniProtKB-KW"/>
</dbReference>
<dbReference type="GO" id="GO:0005874">
    <property type="term" value="C:microtubule"/>
    <property type="evidence" value="ECO:0007669"/>
    <property type="project" value="UniProtKB-KW"/>
</dbReference>
<dbReference type="EMBL" id="AJWJ01000003">
    <property type="protein sequence ID" value="KAF2078559.1"/>
    <property type="molecule type" value="Genomic_DNA"/>
</dbReference>
<dbReference type="InterPro" id="IPR036872">
    <property type="entry name" value="CH_dom_sf"/>
</dbReference>
<feature type="coiled-coil region" evidence="10">
    <location>
        <begin position="264"/>
        <end position="291"/>
    </location>
</feature>
<keyword evidence="8" id="KW-0131">Cell cycle</keyword>
<gene>
    <name evidence="14" type="ORF">CYY_000182</name>
</gene>
<dbReference type="PANTHER" id="PTHR10623">
    <property type="entry name" value="MICROTUBULE-ASSOCIATED PROTEIN RP/EB FAMILY MEMBER"/>
    <property type="match status" value="1"/>
</dbReference>
<name>A0A8J4Q4A0_9MYCE</name>
<evidence type="ECO:0000256" key="8">
    <source>
        <dbReference type="ARBA" id="ARBA00023306"/>
    </source>
</evidence>
<dbReference type="Pfam" id="PF00307">
    <property type="entry name" value="CH"/>
    <property type="match status" value="1"/>
</dbReference>
<dbReference type="Proteomes" id="UP000695562">
    <property type="component" value="Unassembled WGS sequence"/>
</dbReference>
<keyword evidence="7" id="KW-0206">Cytoskeleton</keyword>
<feature type="compositionally biased region" description="Polar residues" evidence="11">
    <location>
        <begin position="241"/>
        <end position="251"/>
    </location>
</feature>
<evidence type="ECO:0000256" key="2">
    <source>
        <dbReference type="ARBA" id="ARBA00010729"/>
    </source>
</evidence>